<evidence type="ECO:0000256" key="2">
    <source>
        <dbReference type="ARBA" id="ARBA00022481"/>
    </source>
</evidence>
<organism evidence="8 9">
    <name type="scientific">Herbaspirillum rubrisubalbicans Os34</name>
    <dbReference type="NCBI Taxonomy" id="1235827"/>
    <lineage>
        <taxon>Bacteria</taxon>
        <taxon>Pseudomonadati</taxon>
        <taxon>Pseudomonadota</taxon>
        <taxon>Betaproteobacteria</taxon>
        <taxon>Burkholderiales</taxon>
        <taxon>Oxalobacteraceae</taxon>
        <taxon>Herbaspirillum</taxon>
    </lineage>
</organism>
<dbReference type="GO" id="GO:0007165">
    <property type="term" value="P:signal transduction"/>
    <property type="evidence" value="ECO:0007669"/>
    <property type="project" value="UniProtKB-KW"/>
</dbReference>
<dbReference type="FunFam" id="1.10.287.950:FF:000001">
    <property type="entry name" value="Methyl-accepting chemotaxis sensory transducer"/>
    <property type="match status" value="1"/>
</dbReference>
<feature type="domain" description="HAMP" evidence="7">
    <location>
        <begin position="214"/>
        <end position="266"/>
    </location>
</feature>
<dbReference type="SMART" id="SM00283">
    <property type="entry name" value="MA"/>
    <property type="match status" value="1"/>
</dbReference>
<dbReference type="RefSeq" id="WP_017454679.1">
    <property type="nucleotide sequence ID" value="NZ_CP008956.1"/>
</dbReference>
<evidence type="ECO:0000313" key="8">
    <source>
        <dbReference type="EMBL" id="QJQ01716.1"/>
    </source>
</evidence>
<accession>A0A6M3ZT56</accession>
<dbReference type="PANTHER" id="PTHR43531">
    <property type="entry name" value="PROTEIN ICFG"/>
    <property type="match status" value="1"/>
</dbReference>
<comment type="similarity">
    <text evidence="3">Belongs to the methyl-accepting chemotaxis (MCP) protein family.</text>
</comment>
<dbReference type="InterPro" id="IPR024478">
    <property type="entry name" value="HlyB_4HB_MCP"/>
</dbReference>
<evidence type="ECO:0000313" key="9">
    <source>
        <dbReference type="Proteomes" id="UP000501648"/>
    </source>
</evidence>
<dbReference type="GO" id="GO:0006935">
    <property type="term" value="P:chemotaxis"/>
    <property type="evidence" value="ECO:0007669"/>
    <property type="project" value="InterPro"/>
</dbReference>
<feature type="domain" description="Methyl-accepting transducer" evidence="6">
    <location>
        <begin position="271"/>
        <end position="500"/>
    </location>
</feature>
<dbReference type="GO" id="GO:0005886">
    <property type="term" value="C:plasma membrane"/>
    <property type="evidence" value="ECO:0007669"/>
    <property type="project" value="TreeGrafter"/>
</dbReference>
<dbReference type="InterPro" id="IPR051310">
    <property type="entry name" value="MCP_chemotaxis"/>
</dbReference>
<dbReference type="Pfam" id="PF12729">
    <property type="entry name" value="4HB_MCP_1"/>
    <property type="match status" value="1"/>
</dbReference>
<dbReference type="PROSITE" id="PS50885">
    <property type="entry name" value="HAMP"/>
    <property type="match status" value="1"/>
</dbReference>
<protein>
    <submittedName>
        <fullName evidence="8">Methyl-accepting chemotaxis protein</fullName>
    </submittedName>
</protein>
<evidence type="ECO:0000259" key="6">
    <source>
        <dbReference type="PROSITE" id="PS50111"/>
    </source>
</evidence>
<evidence type="ECO:0000256" key="3">
    <source>
        <dbReference type="ARBA" id="ARBA00029447"/>
    </source>
</evidence>
<dbReference type="EMBL" id="CP008956">
    <property type="protein sequence ID" value="QJQ01716.1"/>
    <property type="molecule type" value="Genomic_DNA"/>
</dbReference>
<keyword evidence="5" id="KW-1133">Transmembrane helix</keyword>
<comment type="subcellular location">
    <subcellularLocation>
        <location evidence="1">Membrane</location>
    </subcellularLocation>
</comment>
<dbReference type="AlphaFoldDB" id="A0A6M3ZT56"/>
<name>A0A6M3ZT56_9BURK</name>
<dbReference type="InterPro" id="IPR004089">
    <property type="entry name" value="MCPsignal_dom"/>
</dbReference>
<dbReference type="GO" id="GO:0004888">
    <property type="term" value="F:transmembrane signaling receptor activity"/>
    <property type="evidence" value="ECO:0007669"/>
    <property type="project" value="InterPro"/>
</dbReference>
<keyword evidence="4" id="KW-0807">Transducer</keyword>
<evidence type="ECO:0000256" key="5">
    <source>
        <dbReference type="SAM" id="Phobius"/>
    </source>
</evidence>
<dbReference type="PRINTS" id="PR00260">
    <property type="entry name" value="CHEMTRNSDUCR"/>
</dbReference>
<feature type="transmembrane region" description="Helical" evidence="5">
    <location>
        <begin position="193"/>
        <end position="212"/>
    </location>
</feature>
<dbReference type="Pfam" id="PF00015">
    <property type="entry name" value="MCPsignal"/>
    <property type="match status" value="1"/>
</dbReference>
<dbReference type="PANTHER" id="PTHR43531:SF14">
    <property type="entry name" value="METHYL-ACCEPTING CHEMOTAXIS PROTEIN I-RELATED"/>
    <property type="match status" value="1"/>
</dbReference>
<dbReference type="CDD" id="cd11386">
    <property type="entry name" value="MCP_signal"/>
    <property type="match status" value="1"/>
</dbReference>
<dbReference type="Gene3D" id="1.10.287.950">
    <property type="entry name" value="Methyl-accepting chemotaxis protein"/>
    <property type="match status" value="1"/>
</dbReference>
<keyword evidence="5" id="KW-0472">Membrane</keyword>
<dbReference type="PROSITE" id="PS50111">
    <property type="entry name" value="CHEMOTAXIS_TRANSDUC_2"/>
    <property type="match status" value="1"/>
</dbReference>
<evidence type="ECO:0000259" key="7">
    <source>
        <dbReference type="PROSITE" id="PS50885"/>
    </source>
</evidence>
<proteinExistence type="inferred from homology"/>
<keyword evidence="2" id="KW-0488">Methylation</keyword>
<reference evidence="8 9" key="1">
    <citation type="journal article" date="2012" name="J. Bacteriol.">
        <title>Genome sequence of the pathogenic Herbaspirillum seropedicae strain Os34, isolated from rice roots.</title>
        <authorList>
            <person name="Ye W."/>
            <person name="Ye S."/>
            <person name="Liu J."/>
            <person name="Chang S."/>
            <person name="Chen M."/>
            <person name="Zhu B."/>
            <person name="Guo L."/>
            <person name="An Q."/>
        </authorList>
    </citation>
    <scope>NUCLEOTIDE SEQUENCE [LARGE SCALE GENOMIC DNA]</scope>
    <source>
        <strain evidence="8 9">Os34</strain>
    </source>
</reference>
<dbReference type="Proteomes" id="UP000501648">
    <property type="component" value="Chromosome"/>
</dbReference>
<dbReference type="InterPro" id="IPR003660">
    <property type="entry name" value="HAMP_dom"/>
</dbReference>
<dbReference type="InterPro" id="IPR004090">
    <property type="entry name" value="Chemotax_Me-accpt_rcpt"/>
</dbReference>
<evidence type="ECO:0000256" key="1">
    <source>
        <dbReference type="ARBA" id="ARBA00004370"/>
    </source>
</evidence>
<gene>
    <name evidence="8" type="ORF">C798_16170</name>
</gene>
<sequence length="521" mass="55802">MKLSIVSRLNLVSFALALGLLVVSSTAWISLNEVSAVAERTASVRVKQLQRIADVELMITRISAQLRHTMLNARQPQAVAEMQAAMRSDEKKLGEIFVDYKKEIHTKEGEEFFARAVTYKTGFWDAAQSNIKLIEAGIASGNQDAAFAFLNEKTLPALNTWLNGLIGEKKVQSDLLLEQIALIQESTKTLRNLLVGLTAIVIAGLVAFSWYCSGVLRRRSQQAQRVVEHIRDGDLMVNARDDERDEFSPLFKALSDMQSSLERVVSSVRKGSERVATASAEIAQGNQDLSRRTEQQASALQQTAATMEQLNTTVRNNADSARQASQLAQSASAVAVEGGEVVGRVVSTMQGISDSSREIGDIIGVIDGIAFQTNILALNAAVEAARAGEEGRGFAVVASEVRNLAQRSAAAAKEIKTLISRSVEQVEQGNSLVDQAGKTMDEIVSSIGSVSAIVAEISSASVEQTSGISQVGEAVSMMDQATQQNAALVEQSAAAAESLKGQAQQLVHAVAAFNLEADLAE</sequence>
<keyword evidence="5" id="KW-0812">Transmembrane</keyword>
<evidence type="ECO:0000256" key="4">
    <source>
        <dbReference type="PROSITE-ProRule" id="PRU00284"/>
    </source>
</evidence>
<dbReference type="SUPFAM" id="SSF58104">
    <property type="entry name" value="Methyl-accepting chemotaxis protein (MCP) signaling domain"/>
    <property type="match status" value="1"/>
</dbReference>